<reference evidence="2 3" key="1">
    <citation type="journal article" date="2023" name="Arcadia Sci">
        <title>De novo assembly of a long-read Amblyomma americanum tick genome.</title>
        <authorList>
            <person name="Chou S."/>
            <person name="Poskanzer K.E."/>
            <person name="Rollins M."/>
            <person name="Thuy-Boun P.S."/>
        </authorList>
    </citation>
    <scope>NUCLEOTIDE SEQUENCE [LARGE SCALE GENOMIC DNA]</scope>
    <source>
        <strain evidence="2">F_SG_1</strain>
        <tissue evidence="2">Salivary glands</tissue>
    </source>
</reference>
<dbReference type="EMBL" id="JARKHS020001438">
    <property type="protein sequence ID" value="KAK8787791.1"/>
    <property type="molecule type" value="Genomic_DNA"/>
</dbReference>
<dbReference type="AlphaFoldDB" id="A0AAQ4FM19"/>
<sequence length="85" mass="9180">MFARLNRTSSSFQKRRSYAASPALPSELGEETAREGHVASGAVQPIRGPKAAHVSSYNCSGSTLAAVTLDTLRGWINHRNKPCRP</sequence>
<organism evidence="2 3">
    <name type="scientific">Amblyomma americanum</name>
    <name type="common">Lone star tick</name>
    <dbReference type="NCBI Taxonomy" id="6943"/>
    <lineage>
        <taxon>Eukaryota</taxon>
        <taxon>Metazoa</taxon>
        <taxon>Ecdysozoa</taxon>
        <taxon>Arthropoda</taxon>
        <taxon>Chelicerata</taxon>
        <taxon>Arachnida</taxon>
        <taxon>Acari</taxon>
        <taxon>Parasitiformes</taxon>
        <taxon>Ixodida</taxon>
        <taxon>Ixodoidea</taxon>
        <taxon>Ixodidae</taxon>
        <taxon>Amblyomminae</taxon>
        <taxon>Amblyomma</taxon>
    </lineage>
</organism>
<protein>
    <submittedName>
        <fullName evidence="2">Uncharacterized protein</fullName>
    </submittedName>
</protein>
<evidence type="ECO:0000313" key="2">
    <source>
        <dbReference type="EMBL" id="KAK8787791.1"/>
    </source>
</evidence>
<feature type="region of interest" description="Disordered" evidence="1">
    <location>
        <begin position="1"/>
        <end position="44"/>
    </location>
</feature>
<comment type="caution">
    <text evidence="2">The sequence shown here is derived from an EMBL/GenBank/DDBJ whole genome shotgun (WGS) entry which is preliminary data.</text>
</comment>
<feature type="compositionally biased region" description="Polar residues" evidence="1">
    <location>
        <begin position="1"/>
        <end position="12"/>
    </location>
</feature>
<keyword evidence="3" id="KW-1185">Reference proteome</keyword>
<evidence type="ECO:0000256" key="1">
    <source>
        <dbReference type="SAM" id="MobiDB-lite"/>
    </source>
</evidence>
<gene>
    <name evidence="2" type="ORF">V5799_022432</name>
</gene>
<proteinExistence type="predicted"/>
<dbReference type="Proteomes" id="UP001321473">
    <property type="component" value="Unassembled WGS sequence"/>
</dbReference>
<evidence type="ECO:0000313" key="3">
    <source>
        <dbReference type="Proteomes" id="UP001321473"/>
    </source>
</evidence>
<name>A0AAQ4FM19_AMBAM</name>
<accession>A0AAQ4FM19</accession>